<keyword evidence="11" id="KW-1185">Reference proteome</keyword>
<dbReference type="InterPro" id="IPR036736">
    <property type="entry name" value="ACP-like_sf"/>
</dbReference>
<dbReference type="Proteomes" id="UP001383192">
    <property type="component" value="Unassembled WGS sequence"/>
</dbReference>
<dbReference type="CDD" id="cd00833">
    <property type="entry name" value="PKS"/>
    <property type="match status" value="1"/>
</dbReference>
<dbReference type="InterPro" id="IPR020841">
    <property type="entry name" value="PKS_Beta-ketoAc_synthase_dom"/>
</dbReference>
<keyword evidence="4" id="KW-0808">Transferase</keyword>
<dbReference type="Pfam" id="PF21089">
    <property type="entry name" value="PKS_DH_N"/>
    <property type="match status" value="1"/>
</dbReference>
<evidence type="ECO:0000256" key="3">
    <source>
        <dbReference type="ARBA" id="ARBA00022553"/>
    </source>
</evidence>
<dbReference type="InterPro" id="IPR049552">
    <property type="entry name" value="PKS_DH_N"/>
</dbReference>
<evidence type="ECO:0000259" key="8">
    <source>
        <dbReference type="PROSITE" id="PS52004"/>
    </source>
</evidence>
<organism evidence="10 11">
    <name type="scientific">Paramarasmius palmivorus</name>
    <dbReference type="NCBI Taxonomy" id="297713"/>
    <lineage>
        <taxon>Eukaryota</taxon>
        <taxon>Fungi</taxon>
        <taxon>Dikarya</taxon>
        <taxon>Basidiomycota</taxon>
        <taxon>Agaricomycotina</taxon>
        <taxon>Agaricomycetes</taxon>
        <taxon>Agaricomycetidae</taxon>
        <taxon>Agaricales</taxon>
        <taxon>Marasmiineae</taxon>
        <taxon>Marasmiaceae</taxon>
        <taxon>Paramarasmius</taxon>
    </lineage>
</organism>
<protein>
    <recommendedName>
        <fullName evidence="12">Polyketide synthase</fullName>
    </recommendedName>
</protein>
<dbReference type="InterPro" id="IPR032821">
    <property type="entry name" value="PKS_assoc"/>
</dbReference>
<dbReference type="InterPro" id="IPR020807">
    <property type="entry name" value="PKS_DH"/>
</dbReference>
<dbReference type="GO" id="GO:0004315">
    <property type="term" value="F:3-oxoacyl-[acyl-carrier-protein] synthase activity"/>
    <property type="evidence" value="ECO:0007669"/>
    <property type="project" value="InterPro"/>
</dbReference>
<dbReference type="Gene3D" id="3.40.366.10">
    <property type="entry name" value="Malonyl-Coenzyme A Acyl Carrier Protein, domain 2"/>
    <property type="match status" value="1"/>
</dbReference>
<dbReference type="InterPro" id="IPR013120">
    <property type="entry name" value="FAR_NAD-bd"/>
</dbReference>
<dbReference type="InterPro" id="IPR001227">
    <property type="entry name" value="Ac_transferase_dom_sf"/>
</dbReference>
<dbReference type="InterPro" id="IPR009081">
    <property type="entry name" value="PP-bd_ACP"/>
</dbReference>
<reference evidence="10 11" key="1">
    <citation type="submission" date="2024-01" db="EMBL/GenBank/DDBJ databases">
        <title>A draft genome for a cacao thread blight-causing isolate of Paramarasmius palmivorus.</title>
        <authorList>
            <person name="Baruah I.K."/>
            <person name="Bukari Y."/>
            <person name="Amoako-Attah I."/>
            <person name="Meinhardt L.W."/>
            <person name="Bailey B.A."/>
            <person name="Cohen S.P."/>
        </authorList>
    </citation>
    <scope>NUCLEOTIDE SEQUENCE [LARGE SCALE GENOMIC DNA]</scope>
    <source>
        <strain evidence="10 11">GH-12</strain>
    </source>
</reference>
<evidence type="ECO:0000256" key="1">
    <source>
        <dbReference type="ARBA" id="ARBA00005179"/>
    </source>
</evidence>
<dbReference type="Pfam" id="PF07993">
    <property type="entry name" value="NAD_binding_4"/>
    <property type="match status" value="1"/>
</dbReference>
<evidence type="ECO:0000259" key="9">
    <source>
        <dbReference type="PROSITE" id="PS52019"/>
    </source>
</evidence>
<dbReference type="GO" id="GO:0044550">
    <property type="term" value="P:secondary metabolite biosynthetic process"/>
    <property type="evidence" value="ECO:0007669"/>
    <property type="project" value="UniProtKB-ARBA"/>
</dbReference>
<dbReference type="Pfam" id="PF14765">
    <property type="entry name" value="PS-DH"/>
    <property type="match status" value="1"/>
</dbReference>
<dbReference type="PROSITE" id="PS52004">
    <property type="entry name" value="KS3_2"/>
    <property type="match status" value="1"/>
</dbReference>
<feature type="active site" description="Proton donor; for dehydratase activity" evidence="7">
    <location>
        <position position="1015"/>
    </location>
</feature>
<dbReference type="InterPro" id="IPR057326">
    <property type="entry name" value="KR_dom"/>
</dbReference>
<gene>
    <name evidence="10" type="ORF">VNI00_002912</name>
</gene>
<dbReference type="SUPFAM" id="SSF52151">
    <property type="entry name" value="FabD/lysophospholipase-like"/>
    <property type="match status" value="1"/>
</dbReference>
<dbReference type="SMART" id="SM00825">
    <property type="entry name" value="PKS_KS"/>
    <property type="match status" value="1"/>
</dbReference>
<dbReference type="SUPFAM" id="SSF47336">
    <property type="entry name" value="ACP-like"/>
    <property type="match status" value="1"/>
</dbReference>
<dbReference type="Gene3D" id="3.10.129.110">
    <property type="entry name" value="Polyketide synthase dehydratase"/>
    <property type="match status" value="1"/>
</dbReference>
<dbReference type="PROSITE" id="PS52019">
    <property type="entry name" value="PKS_MFAS_DH"/>
    <property type="match status" value="1"/>
</dbReference>
<name>A0AAW0DZ98_9AGAR</name>
<dbReference type="InterPro" id="IPR016035">
    <property type="entry name" value="Acyl_Trfase/lysoPLipase"/>
</dbReference>
<dbReference type="InterPro" id="IPR014043">
    <property type="entry name" value="Acyl_transferase_dom"/>
</dbReference>
<dbReference type="PANTHER" id="PTHR43775">
    <property type="entry name" value="FATTY ACID SYNTHASE"/>
    <property type="match status" value="1"/>
</dbReference>
<sequence>MSLKKIAIVGIACDLPSGTYSDKNLTYEEFFGFLQARGQAYQDIPPNRLNIEAWKGSGRGRIHVKQGSFLKDIDKFDNLEFGISQNDASLMAPVTRKLIETCFLALLDSGVDFRGRNVGCYTSGNAFDLSSVSEPLLFEQDEYVTASFAGFPSMVANRVSYHLDLLGPSLPTDTACSSTITALHLAVSAILNEDCEAAVILSTVINNSGQGAPPGAPVAERQRDAMIEAYRRAKKDLKDVDYVELHATGTAKGDPTEANWAGEQFRRDTEVIVGSVKGNIGHTEIASLLASLAKVLHIFQHQVIPPNVNLNTPNPEIRWKEYRLHVPTEPHVLRTHDDRPLLISIASSGIGGANGHVVLEGPPKLAKQTTLDVQSTSQAPVLIMASGLSPRTVSAITEQTVRALSDPSCDRVSLATVLGRRAKQMTWRTFGIASPGPQPKINFQTPVLCSRTARPIVFLFSGQGPQYKDMGRELYHTFPVFRLSVDEMDEVHKRATGKSLIADYGLFTGTARTPETWPIALILPSITVFQLALYDLLLSLGIRPDIVMGHSAGETAVLHACGGAPKAMAVELSIIRGQAFTSVEALGGTMAALSCSREKTEELIQLSLPQDPNEVVEIACNNSPTDTAISGHRCAIERVVEKAKEHGILGRIIRTQVPIHCSMMEACREEYTHRLEDLFRRYPGPHEPLVKTYSTFTGEEFDASFTAEYFWQNTRGQVQFTRAMESLSNAGAATFIEISPHPVLGSYTWAMAGHSSVVLSSVRRPKSSQSSTEYVNILELCGQLTTNGHNCVDFVALNGATNLDARHILPAYPFVKRAFPLYPDTLGVAKQFAARNGPLNHRYLKLSKDTHPVLAEHIILGEPIMAAAGFLEMALEFGATTLMNVEMRSILSLPSENPISVQVVLDGAYWKVLSTSSSGNGHNKSTVERLHADGYLSFESPTPNDPLNITAIRQRCTNLASDGLHDSPDRSGMGPRFRRIINMMYGDNEALVSVDGLDDDLRKDDDYVLHPAVVDACFQAASYKPFQGEYNPYVYYLPAGVQLVRLLQQNACPRFFYSHIQVTEWNPDWVLHDISLIDSTGVPFCVMKGFRLAKHRMTPPPTLSRAFDVVWKPLRQKDAPTQFLKDESVVFHYRVGHESDLQLLFRGLPPSKSLDIWVLTASGVDGGAGLGLLRAIRREYLAWNIRLVLFPPSYSEQKRLLHLRNLPSSLSEEPEIMVSDSGEYLVQRLEDVARPITPPKYDVDGLMTYPGNPSIHVQQKWTCNGISFFYGNTISDSTEDAFVIGFTTESSTPEYTSTIPPHQLVQLCPEDAEAVAHLPRIIPMVNVVLALGTSTFRSLDLFRSLKVLITHADTSPSSPMKTFLAHHRVTFSEVGEDIQLSELSQLGIETFDVIITNYEEKPHIQILESLLRSSGRGKLYHPGSLKGLIISDPFLVREALQFVIMCLKSDPTLTRTIYPVNGQSGMSPQQPNSVSQRQYHPNRTYLILGGIGSLGLQIALYLYEHGARHVVLTSRTGYKAVNHSPNKLLRRLATYLNSFEDFDLQYAAVDSLSKYATTVLMQSFSHPLAGCFILTAFLDDGSFLNITEESFARSRAAKLGVLDMLLETIDVSTLDFLVAFSSVSGTIGFGGQSNYAAANTALEEAIAAIPNAFSFICPGILDSSLMLGTGAGERNRVLHTKIPWSISGEDMVRWLDDAMKLLFQGQRVPRYVLDLDWDTLAQTHGVPQLARHLATAVGDEDTDISVDVDHRQAIREIIQRTLNIPSSDLDDNIPLTAYGIDSTTASRVSFLLRRMVDITQIQLLADCSLRDIFQRLDDSSLSSMVSVSVEVQTLEKRSAADELSTILEGQLARLSDLVDAPTVVSSKTLAAEIVLVTGTTGALGCNILSQLLSSDNVSHVYALNRGCADETPMNRQIQALRSQSILATSQNSSKLTVLEGDLSQARFGLEEMVYSELLARVTHVIHVAWKVNFGAPLSKFEDLIIGTTNLIRFCAFSNSSLSFVSTVGLYIVTSNNPSDGFPEAPIIKPEEDKLPGGYVQSKWIAERLVQISAGAMKLRANVIRVGLITGSHEGVWDTSHWFPSLVASGKHVGCLPEGDGSVSWIPVDLAATAIIEARGTMNETIHIVHPRPVTWNSLLTPIAEDLQLPLVPVEEWLTRLEHLNASSNPLYSQKIPALALLDFYRLRMRNVGPQATSESLGMLPVVASKKGISASTTLSSPDVPQLGVSHVKAWLKYWKQMEFL</sequence>
<dbReference type="InterPro" id="IPR049900">
    <property type="entry name" value="PKS_mFAS_DH"/>
</dbReference>
<dbReference type="Pfam" id="PF00698">
    <property type="entry name" value="Acyl_transf_1"/>
    <property type="match status" value="1"/>
</dbReference>
<dbReference type="SMART" id="SM00827">
    <property type="entry name" value="PKS_AT"/>
    <property type="match status" value="1"/>
</dbReference>
<evidence type="ECO:0000256" key="6">
    <source>
        <dbReference type="ARBA" id="ARBA00023268"/>
    </source>
</evidence>
<comment type="pathway">
    <text evidence="1">Secondary metabolite biosynthesis.</text>
</comment>
<accession>A0AAW0DZ98</accession>
<keyword evidence="2" id="KW-0596">Phosphopantetheine</keyword>
<feature type="domain" description="Ketosynthase family 3 (KS3)" evidence="8">
    <location>
        <begin position="3"/>
        <end position="361"/>
    </location>
</feature>
<dbReference type="Gene3D" id="3.40.50.720">
    <property type="entry name" value="NAD(P)-binding Rossmann-like Domain"/>
    <property type="match status" value="2"/>
</dbReference>
<dbReference type="InterPro" id="IPR049551">
    <property type="entry name" value="PKS_DH_C"/>
</dbReference>
<dbReference type="SUPFAM" id="SSF51735">
    <property type="entry name" value="NAD(P)-binding Rossmann-fold domains"/>
    <property type="match status" value="2"/>
</dbReference>
<feature type="region of interest" description="C-terminal hotdog fold" evidence="7">
    <location>
        <begin position="957"/>
        <end position="1101"/>
    </location>
</feature>
<dbReference type="InterPro" id="IPR050091">
    <property type="entry name" value="PKS_NRPS_Biosynth_Enz"/>
</dbReference>
<dbReference type="SMART" id="SM00826">
    <property type="entry name" value="PKS_DH"/>
    <property type="match status" value="1"/>
</dbReference>
<dbReference type="InterPro" id="IPR014030">
    <property type="entry name" value="Ketoacyl_synth_N"/>
</dbReference>
<dbReference type="Pfam" id="PF00550">
    <property type="entry name" value="PP-binding"/>
    <property type="match status" value="1"/>
</dbReference>
<dbReference type="SUPFAM" id="SSF55048">
    <property type="entry name" value="Probable ACP-binding domain of malonyl-CoA ACP transacylase"/>
    <property type="match status" value="1"/>
</dbReference>
<comment type="caution">
    <text evidence="10">The sequence shown here is derived from an EMBL/GenBank/DDBJ whole genome shotgun (WGS) entry which is preliminary data.</text>
</comment>
<evidence type="ECO:0000256" key="7">
    <source>
        <dbReference type="PROSITE-ProRule" id="PRU01363"/>
    </source>
</evidence>
<dbReference type="GO" id="GO:0004312">
    <property type="term" value="F:fatty acid synthase activity"/>
    <property type="evidence" value="ECO:0007669"/>
    <property type="project" value="TreeGrafter"/>
</dbReference>
<dbReference type="PROSITE" id="PS00606">
    <property type="entry name" value="KS3_1"/>
    <property type="match status" value="1"/>
</dbReference>
<evidence type="ECO:0000313" key="11">
    <source>
        <dbReference type="Proteomes" id="UP001383192"/>
    </source>
</evidence>
<keyword evidence="5" id="KW-0843">Virulence</keyword>
<dbReference type="InterPro" id="IPR013968">
    <property type="entry name" value="PKS_KR"/>
</dbReference>
<dbReference type="Pfam" id="PF16197">
    <property type="entry name" value="KAsynt_C_assoc"/>
    <property type="match status" value="1"/>
</dbReference>
<dbReference type="Gene3D" id="3.40.47.10">
    <property type="match status" value="2"/>
</dbReference>
<dbReference type="Pfam" id="PF00109">
    <property type="entry name" value="ketoacyl-synt"/>
    <property type="match status" value="1"/>
</dbReference>
<dbReference type="GO" id="GO:0006633">
    <property type="term" value="P:fatty acid biosynthetic process"/>
    <property type="evidence" value="ECO:0007669"/>
    <property type="project" value="InterPro"/>
</dbReference>
<feature type="active site" description="Proton acceptor; for dehydratase activity" evidence="7">
    <location>
        <position position="857"/>
    </location>
</feature>
<dbReference type="Pfam" id="PF08659">
    <property type="entry name" value="KR"/>
    <property type="match status" value="1"/>
</dbReference>
<evidence type="ECO:0000256" key="4">
    <source>
        <dbReference type="ARBA" id="ARBA00022679"/>
    </source>
</evidence>
<dbReference type="SUPFAM" id="SSF53901">
    <property type="entry name" value="Thiolase-like"/>
    <property type="match status" value="1"/>
</dbReference>
<dbReference type="InterPro" id="IPR018201">
    <property type="entry name" value="Ketoacyl_synth_AS"/>
</dbReference>
<evidence type="ECO:0000313" key="10">
    <source>
        <dbReference type="EMBL" id="KAK7056358.1"/>
    </source>
</evidence>
<dbReference type="InterPro" id="IPR016039">
    <property type="entry name" value="Thiolase-like"/>
</dbReference>
<feature type="region of interest" description="N-terminal hotdog fold" evidence="7">
    <location>
        <begin position="823"/>
        <end position="943"/>
    </location>
</feature>
<evidence type="ECO:0000256" key="5">
    <source>
        <dbReference type="ARBA" id="ARBA00023026"/>
    </source>
</evidence>
<feature type="domain" description="PKS/mFAS DH" evidence="9">
    <location>
        <begin position="823"/>
        <end position="1101"/>
    </location>
</feature>
<evidence type="ECO:0008006" key="12">
    <source>
        <dbReference type="Google" id="ProtNLM"/>
    </source>
</evidence>
<proteinExistence type="predicted"/>
<dbReference type="SMART" id="SM00822">
    <property type="entry name" value="PKS_KR"/>
    <property type="match status" value="1"/>
</dbReference>
<evidence type="ECO:0000256" key="2">
    <source>
        <dbReference type="ARBA" id="ARBA00022450"/>
    </source>
</evidence>
<keyword evidence="6" id="KW-0511">Multifunctional enzyme</keyword>
<dbReference type="EMBL" id="JAYKXP010000007">
    <property type="protein sequence ID" value="KAK7056358.1"/>
    <property type="molecule type" value="Genomic_DNA"/>
</dbReference>
<dbReference type="InterPro" id="IPR036291">
    <property type="entry name" value="NAD(P)-bd_dom_sf"/>
</dbReference>
<keyword evidence="3" id="KW-0597">Phosphoprotein</keyword>
<dbReference type="InterPro" id="IPR042104">
    <property type="entry name" value="PKS_dehydratase_sf"/>
</dbReference>
<dbReference type="PANTHER" id="PTHR43775:SF37">
    <property type="entry name" value="SI:DKEY-61P9.11"/>
    <property type="match status" value="1"/>
</dbReference>
<dbReference type="InterPro" id="IPR016036">
    <property type="entry name" value="Malonyl_transacylase_ACP-bd"/>
</dbReference>